<sequence>MESKLSASPSYVTSFKIGVAVATMEWQLEKIINNVITRKGGSSGTCSEVSTNNPGSILQECQIEFDNVLAIDSGDVFTLTFQVENGGFEYLTGNIRLPFRQQNCTASTSSVIYRIDLDKPTVNTNTAFIVGEPFTRTQIVTRWSGWTDSLAGMESYNWEIFELQNKSGTQRYATRSKADCINPQLGAKCNPFLDPIFSRKFDHTGGELSMPYTPQNPGVFAMILEASDKANNSDYDINTGDNKFPKTVNVNYNVVREDGLTGSLIPNELGITKFQTYLDETGQQKVDVNTGVSWIDQNIKTTASFPLAKTVSEGDFVTLWVKAEDKIGNIKLSSLPLGFDSSKPSIYDQSFMPDMGTKYIYGSKLWFKTSDEHSGISQISFNIINKSNNTIAANGSVPVNTSNVKRGFLNERYKVRDTFYFYQHELEINNCWFRVPKSRQATDRFEVEIIVYNGAMLQSRQAIDVNLNSFKGIGQYQAVNDVNLLQNTGNGVRFSFNLTESCYRRQNIILKYNDGQDHEKLINPSADKYDILGLQPLTAYNVSFVVEYDKRDISDPFYYSFETGAAERQVSENLTTGGIAVIVAAICLLLLFAVFILVMWRTGRLRKVEAVVAPIRNTIRRRRDSNAGAVGYKQYTTGGYDQDEIYMCGEYAYEKEPDWHFRMEDVTLDILLKTGRFAMIYKATLNKHGKPKECVAKTLRDGYSDEDKVLMKAKINFFGAKVGEHPCVLGFFGAVVAEQSMGPIMLLEYCENGTLKDWLTDHQRAVSDDVIENLYRFSYDITRGMVYLASKDIIHMRLATRNVFLNKSLSAKIAGFGPRQGDDEDESGKKERIPVKWMAPECLNKTGTASEKSDVWSYGITIWEIFSIGATPYGDVRSRDFPKWIKQGNRLSKPEYTDDLHYEIMKKCWNLKPSGRPSFAEINKEIESLFRQSSGDLYYYDSSQK</sequence>
<protein>
    <recommendedName>
        <fullName evidence="2">Protein kinase domain-containing protein</fullName>
    </recommendedName>
</protein>
<evidence type="ECO:0000259" key="2">
    <source>
        <dbReference type="PROSITE" id="PS50011"/>
    </source>
</evidence>
<dbReference type="PANTHER" id="PTHR24416:SF600">
    <property type="entry name" value="PDGF- AND VEGF-RECEPTOR RELATED, ISOFORM J"/>
    <property type="match status" value="1"/>
</dbReference>
<dbReference type="AlphaFoldDB" id="A0A8W8MD68"/>
<dbReference type="GO" id="GO:0005886">
    <property type="term" value="C:plasma membrane"/>
    <property type="evidence" value="ECO:0007669"/>
    <property type="project" value="TreeGrafter"/>
</dbReference>
<dbReference type="EnsemblMetazoa" id="G32414.1">
    <property type="protein sequence ID" value="G32414.1:cds"/>
    <property type="gene ID" value="G32414"/>
</dbReference>
<accession>A0A8W8MD68</accession>
<dbReference type="GO" id="GO:0043235">
    <property type="term" value="C:receptor complex"/>
    <property type="evidence" value="ECO:0007669"/>
    <property type="project" value="TreeGrafter"/>
</dbReference>
<evidence type="ECO:0000256" key="1">
    <source>
        <dbReference type="SAM" id="Phobius"/>
    </source>
</evidence>
<proteinExistence type="predicted"/>
<dbReference type="CDD" id="cd00192">
    <property type="entry name" value="PTKc"/>
    <property type="match status" value="1"/>
</dbReference>
<dbReference type="SUPFAM" id="SSF56112">
    <property type="entry name" value="Protein kinase-like (PK-like)"/>
    <property type="match status" value="1"/>
</dbReference>
<dbReference type="Proteomes" id="UP000005408">
    <property type="component" value="Unassembled WGS sequence"/>
</dbReference>
<evidence type="ECO:0000313" key="4">
    <source>
        <dbReference type="Proteomes" id="UP000005408"/>
    </source>
</evidence>
<name>A0A8W8MD68_MAGGI</name>
<evidence type="ECO:0000313" key="3">
    <source>
        <dbReference type="EnsemblMetazoa" id="G32414.1:cds"/>
    </source>
</evidence>
<reference evidence="3" key="1">
    <citation type="submission" date="2022-08" db="UniProtKB">
        <authorList>
            <consortium name="EnsemblMetazoa"/>
        </authorList>
    </citation>
    <scope>IDENTIFICATION</scope>
    <source>
        <strain evidence="3">05x7-T-G4-1.051#20</strain>
    </source>
</reference>
<keyword evidence="1" id="KW-0472">Membrane</keyword>
<dbReference type="Gene3D" id="1.10.510.10">
    <property type="entry name" value="Transferase(Phosphotransferase) domain 1"/>
    <property type="match status" value="1"/>
</dbReference>
<organism evidence="3 4">
    <name type="scientific">Magallana gigas</name>
    <name type="common">Pacific oyster</name>
    <name type="synonym">Crassostrea gigas</name>
    <dbReference type="NCBI Taxonomy" id="29159"/>
    <lineage>
        <taxon>Eukaryota</taxon>
        <taxon>Metazoa</taxon>
        <taxon>Spiralia</taxon>
        <taxon>Lophotrochozoa</taxon>
        <taxon>Mollusca</taxon>
        <taxon>Bivalvia</taxon>
        <taxon>Autobranchia</taxon>
        <taxon>Pteriomorphia</taxon>
        <taxon>Ostreida</taxon>
        <taxon>Ostreoidea</taxon>
        <taxon>Ostreidae</taxon>
        <taxon>Magallana</taxon>
    </lineage>
</organism>
<feature type="transmembrane region" description="Helical" evidence="1">
    <location>
        <begin position="578"/>
        <end position="600"/>
    </location>
</feature>
<dbReference type="Pfam" id="PF07714">
    <property type="entry name" value="PK_Tyr_Ser-Thr"/>
    <property type="match status" value="1"/>
</dbReference>
<dbReference type="InterPro" id="IPR001245">
    <property type="entry name" value="Ser-Thr/Tyr_kinase_cat_dom"/>
</dbReference>
<keyword evidence="1" id="KW-0812">Transmembrane</keyword>
<keyword evidence="4" id="KW-1185">Reference proteome</keyword>
<dbReference type="InterPro" id="IPR000719">
    <property type="entry name" value="Prot_kinase_dom"/>
</dbReference>
<dbReference type="InterPro" id="IPR011009">
    <property type="entry name" value="Kinase-like_dom_sf"/>
</dbReference>
<dbReference type="InterPro" id="IPR050122">
    <property type="entry name" value="RTK"/>
</dbReference>
<feature type="domain" description="Protein kinase" evidence="2">
    <location>
        <begin position="666"/>
        <end position="930"/>
    </location>
</feature>
<dbReference type="GO" id="GO:0005524">
    <property type="term" value="F:ATP binding"/>
    <property type="evidence" value="ECO:0007669"/>
    <property type="project" value="InterPro"/>
</dbReference>
<dbReference type="GO" id="GO:0007169">
    <property type="term" value="P:cell surface receptor protein tyrosine kinase signaling pathway"/>
    <property type="evidence" value="ECO:0007669"/>
    <property type="project" value="TreeGrafter"/>
</dbReference>
<dbReference type="PANTHER" id="PTHR24416">
    <property type="entry name" value="TYROSINE-PROTEIN KINASE RECEPTOR"/>
    <property type="match status" value="1"/>
</dbReference>
<dbReference type="GO" id="GO:0004714">
    <property type="term" value="F:transmembrane receptor protein tyrosine kinase activity"/>
    <property type="evidence" value="ECO:0007669"/>
    <property type="project" value="TreeGrafter"/>
</dbReference>
<keyword evidence="1" id="KW-1133">Transmembrane helix</keyword>
<dbReference type="PRINTS" id="PR00109">
    <property type="entry name" value="TYRKINASE"/>
</dbReference>
<dbReference type="PROSITE" id="PS50011">
    <property type="entry name" value="PROTEIN_KINASE_DOM"/>
    <property type="match status" value="1"/>
</dbReference>